<dbReference type="Proteomes" id="UP001589535">
    <property type="component" value="Unassembled WGS sequence"/>
</dbReference>
<dbReference type="EMBL" id="JBHMBK010000089">
    <property type="protein sequence ID" value="MFB9691363.1"/>
    <property type="molecule type" value="Genomic_DNA"/>
</dbReference>
<protein>
    <submittedName>
        <fullName evidence="1">Uncharacterized protein</fullName>
    </submittedName>
</protein>
<reference evidence="1 2" key="1">
    <citation type="submission" date="2024-09" db="EMBL/GenBank/DDBJ databases">
        <authorList>
            <person name="Sun Q."/>
            <person name="Mori K."/>
        </authorList>
    </citation>
    <scope>NUCLEOTIDE SEQUENCE [LARGE SCALE GENOMIC DNA]</scope>
    <source>
        <strain evidence="1 2">JCM 13852</strain>
    </source>
</reference>
<dbReference type="RefSeq" id="WP_378208215.1">
    <property type="nucleotide sequence ID" value="NZ_JBHMBK010000089.1"/>
</dbReference>
<keyword evidence="2" id="KW-1185">Reference proteome</keyword>
<name>A0ABV5UIZ8_9PSEU</name>
<sequence length="57" mass="5984">MAPSETAVFTAVPRSAMLGWLASTSRMWQLGQMAETMSTSREISPAQPLSAVGSGLV</sequence>
<organism evidence="1 2">
    <name type="scientific">Amycolatopsis plumensis</name>
    <dbReference type="NCBI Taxonomy" id="236508"/>
    <lineage>
        <taxon>Bacteria</taxon>
        <taxon>Bacillati</taxon>
        <taxon>Actinomycetota</taxon>
        <taxon>Actinomycetes</taxon>
        <taxon>Pseudonocardiales</taxon>
        <taxon>Pseudonocardiaceae</taxon>
        <taxon>Amycolatopsis</taxon>
    </lineage>
</organism>
<accession>A0ABV5UIZ8</accession>
<comment type="caution">
    <text evidence="1">The sequence shown here is derived from an EMBL/GenBank/DDBJ whole genome shotgun (WGS) entry which is preliminary data.</text>
</comment>
<evidence type="ECO:0000313" key="1">
    <source>
        <dbReference type="EMBL" id="MFB9691363.1"/>
    </source>
</evidence>
<proteinExistence type="predicted"/>
<evidence type="ECO:0000313" key="2">
    <source>
        <dbReference type="Proteomes" id="UP001589535"/>
    </source>
</evidence>
<gene>
    <name evidence="1" type="ORF">ACFFTO_44970</name>
</gene>